<evidence type="ECO:0000313" key="1">
    <source>
        <dbReference type="EMBL" id="KAF2398951.1"/>
    </source>
</evidence>
<dbReference type="OrthoDB" id="5302289at2759"/>
<reference evidence="1" key="1">
    <citation type="journal article" date="2020" name="Stud. Mycol.">
        <title>101 Dothideomycetes genomes: a test case for predicting lifestyles and emergence of pathogens.</title>
        <authorList>
            <person name="Haridas S."/>
            <person name="Albert R."/>
            <person name="Binder M."/>
            <person name="Bloem J."/>
            <person name="Labutti K."/>
            <person name="Salamov A."/>
            <person name="Andreopoulos B."/>
            <person name="Baker S."/>
            <person name="Barry K."/>
            <person name="Bills G."/>
            <person name="Bluhm B."/>
            <person name="Cannon C."/>
            <person name="Castanera R."/>
            <person name="Culley D."/>
            <person name="Daum C."/>
            <person name="Ezra D."/>
            <person name="Gonzalez J."/>
            <person name="Henrissat B."/>
            <person name="Kuo A."/>
            <person name="Liang C."/>
            <person name="Lipzen A."/>
            <person name="Lutzoni F."/>
            <person name="Magnuson J."/>
            <person name="Mondo S."/>
            <person name="Nolan M."/>
            <person name="Ohm R."/>
            <person name="Pangilinan J."/>
            <person name="Park H.-J."/>
            <person name="Ramirez L."/>
            <person name="Alfaro M."/>
            <person name="Sun H."/>
            <person name="Tritt A."/>
            <person name="Yoshinaga Y."/>
            <person name="Zwiers L.-H."/>
            <person name="Turgeon B."/>
            <person name="Goodwin S."/>
            <person name="Spatafora J."/>
            <person name="Crous P."/>
            <person name="Grigoriev I."/>
        </authorList>
    </citation>
    <scope>NUCLEOTIDE SEQUENCE</scope>
    <source>
        <strain evidence="1">CBS 262.69</strain>
    </source>
</reference>
<dbReference type="AlphaFoldDB" id="A0A6G1HSR3"/>
<organism evidence="1 2">
    <name type="scientific">Trichodelitschia bisporula</name>
    <dbReference type="NCBI Taxonomy" id="703511"/>
    <lineage>
        <taxon>Eukaryota</taxon>
        <taxon>Fungi</taxon>
        <taxon>Dikarya</taxon>
        <taxon>Ascomycota</taxon>
        <taxon>Pezizomycotina</taxon>
        <taxon>Dothideomycetes</taxon>
        <taxon>Dothideomycetes incertae sedis</taxon>
        <taxon>Phaeotrichales</taxon>
        <taxon>Phaeotrichaceae</taxon>
        <taxon>Trichodelitschia</taxon>
    </lineage>
</organism>
<dbReference type="Proteomes" id="UP000799640">
    <property type="component" value="Unassembled WGS sequence"/>
</dbReference>
<evidence type="ECO:0000313" key="2">
    <source>
        <dbReference type="Proteomes" id="UP000799640"/>
    </source>
</evidence>
<accession>A0A6G1HSR3</accession>
<name>A0A6G1HSR3_9PEZI</name>
<protein>
    <submittedName>
        <fullName evidence="1">Uncharacterized protein</fullName>
    </submittedName>
</protein>
<gene>
    <name evidence="1" type="ORF">EJ06DRAFT_557490</name>
</gene>
<dbReference type="EMBL" id="ML996698">
    <property type="protein sequence ID" value="KAF2398951.1"/>
    <property type="molecule type" value="Genomic_DNA"/>
</dbReference>
<proteinExistence type="predicted"/>
<sequence>MARALDIARNSEGIVDPVISSYLERSLRDVWARIEAQPEAYVLSKDEFALFNYFQHRFLTSRIAQRAVQRFWENYHGNLA</sequence>
<keyword evidence="2" id="KW-1185">Reference proteome</keyword>